<feature type="coiled-coil region" evidence="1">
    <location>
        <begin position="196"/>
        <end position="223"/>
    </location>
</feature>
<name>A0A6L5BAY0_APIGR</name>
<comment type="caution">
    <text evidence="2">The sequence shown here is derived from an EMBL/GenBank/DDBJ whole genome shotgun (WGS) entry which is preliminary data.</text>
</comment>
<evidence type="ECO:0000256" key="1">
    <source>
        <dbReference type="SAM" id="Coils"/>
    </source>
</evidence>
<keyword evidence="3" id="KW-1185">Reference proteome</keyword>
<feature type="coiled-coil region" evidence="1">
    <location>
        <begin position="132"/>
        <end position="159"/>
    </location>
</feature>
<evidence type="ECO:0000313" key="2">
    <source>
        <dbReference type="EMBL" id="KAF1001987.1"/>
    </source>
</evidence>
<reference evidence="2" key="1">
    <citation type="submission" date="2020-01" db="EMBL/GenBank/DDBJ databases">
        <title>The Celery Genome Sequence Reveals Sequential Paleo-tetraploidization, Resistance Gene Elimination, Karyotype Evolution, and Functional Innovation in Apiales.</title>
        <authorList>
            <person name="Song X."/>
        </authorList>
    </citation>
    <scope>NUCLEOTIDE SEQUENCE</scope>
    <source>
        <tissue evidence="2">Leaf</tissue>
    </source>
</reference>
<protein>
    <submittedName>
        <fullName evidence="2">Uncharacterized protein</fullName>
    </submittedName>
</protein>
<organism evidence="2 3">
    <name type="scientific">Apium graveolens</name>
    <name type="common">Celery</name>
    <dbReference type="NCBI Taxonomy" id="4045"/>
    <lineage>
        <taxon>Eukaryota</taxon>
        <taxon>Viridiplantae</taxon>
        <taxon>Streptophyta</taxon>
        <taxon>Embryophyta</taxon>
        <taxon>Tracheophyta</taxon>
        <taxon>Spermatophyta</taxon>
        <taxon>Magnoliopsida</taxon>
        <taxon>eudicotyledons</taxon>
        <taxon>Gunneridae</taxon>
        <taxon>Pentapetalae</taxon>
        <taxon>asterids</taxon>
        <taxon>campanulids</taxon>
        <taxon>Apiales</taxon>
        <taxon>Apiaceae</taxon>
        <taxon>Apioideae</taxon>
        <taxon>apioid superclade</taxon>
        <taxon>Apieae</taxon>
        <taxon>Apium</taxon>
    </lineage>
</organism>
<dbReference type="EMBL" id="WRXP01001966">
    <property type="protein sequence ID" value="KAF1001987.1"/>
    <property type="molecule type" value="Genomic_DNA"/>
</dbReference>
<evidence type="ECO:0000313" key="3">
    <source>
        <dbReference type="Proteomes" id="UP000593563"/>
    </source>
</evidence>
<keyword evidence="1" id="KW-0175">Coiled coil</keyword>
<sequence>MSSNPWMNAWIMKNREGEGSSVGGNSERHLGKRPQWDLCVDEISQVRGPKKTKMESPPAPKAYLFQPGEKWTSVDNFPVEVFDGFKLGKHAQFDDGLTRGEITSRCLNGMGQVLSDFVRIMDGFGSGGQVEVDNLRTALDQSEKEKAVLRDQLSLANNMYYETENVMRLQLEHSEKEKADLRDKLDLVFKLYETCRVQAEEERALLKAELEKLKAQADKQVKIKLDMAKDDATNSSKEDIPA</sequence>
<proteinExistence type="predicted"/>
<gene>
    <name evidence="2" type="ORF">AG4045_016137</name>
</gene>
<dbReference type="AlphaFoldDB" id="A0A6L5BAY0"/>
<accession>A0A6L5BAY0</accession>
<dbReference type="Proteomes" id="UP000593563">
    <property type="component" value="Unassembled WGS sequence"/>
</dbReference>